<keyword evidence="3" id="KW-1185">Reference proteome</keyword>
<dbReference type="Proteomes" id="UP000678499">
    <property type="component" value="Unassembled WGS sequence"/>
</dbReference>
<proteinExistence type="predicted"/>
<sequence>MVLTFAPEASLLPCPSSSWSDSPGKKRMNEIGITELTSSVIPEPVNANFRMPPTVRRDVLMAIKCLDIRGHENLRQDTEEFFANSRTRMRRRDTLDVVVPKDSVFGPQLGNAHCSCCPHNRATDDGFWRCPEDQDYWDRSWPPKAAKRGPEHWESRNVKERTRRILDMIERGPLSMNCELKTDMLLSPDHSIEKPIPIFNARKPVYFDRLLYVESRNVKERTRRILDMIERGPLSMNCELKTDMLLSQDHSIEKPIPIFNARKPVYFDRCSRNRYRLLSSLWSTGPRTPEEVTVVDDRKASRDLEEEDPIGAGIKEEDSKIIHGNCPKGFGSSQNSDSGWESSGSGYNRAASNEAAMGISKQGNLSIDYSCSWRNLDQHWSLFR</sequence>
<dbReference type="AlphaFoldDB" id="A0A7R9BSA0"/>
<protein>
    <submittedName>
        <fullName evidence="2">Uncharacterized protein</fullName>
    </submittedName>
</protein>
<gene>
    <name evidence="2" type="ORF">NMOB1V02_LOCUS6804</name>
</gene>
<dbReference type="EMBL" id="CAJPEX010001487">
    <property type="protein sequence ID" value="CAG0919273.1"/>
    <property type="molecule type" value="Genomic_DNA"/>
</dbReference>
<name>A0A7R9BSA0_9CRUS</name>
<accession>A0A7R9BSA0</accession>
<evidence type="ECO:0000256" key="1">
    <source>
        <dbReference type="SAM" id="MobiDB-lite"/>
    </source>
</evidence>
<feature type="compositionally biased region" description="Polar residues" evidence="1">
    <location>
        <begin position="331"/>
        <end position="346"/>
    </location>
</feature>
<feature type="region of interest" description="Disordered" evidence="1">
    <location>
        <begin position="327"/>
        <end position="347"/>
    </location>
</feature>
<organism evidence="2">
    <name type="scientific">Notodromas monacha</name>
    <dbReference type="NCBI Taxonomy" id="399045"/>
    <lineage>
        <taxon>Eukaryota</taxon>
        <taxon>Metazoa</taxon>
        <taxon>Ecdysozoa</taxon>
        <taxon>Arthropoda</taxon>
        <taxon>Crustacea</taxon>
        <taxon>Oligostraca</taxon>
        <taxon>Ostracoda</taxon>
        <taxon>Podocopa</taxon>
        <taxon>Podocopida</taxon>
        <taxon>Cypridocopina</taxon>
        <taxon>Cypridoidea</taxon>
        <taxon>Cyprididae</taxon>
        <taxon>Notodromas</taxon>
    </lineage>
</organism>
<dbReference type="EMBL" id="OA883524">
    <property type="protein sequence ID" value="CAD7279121.1"/>
    <property type="molecule type" value="Genomic_DNA"/>
</dbReference>
<reference evidence="2" key="1">
    <citation type="submission" date="2020-11" db="EMBL/GenBank/DDBJ databases">
        <authorList>
            <person name="Tran Van P."/>
        </authorList>
    </citation>
    <scope>NUCLEOTIDE SEQUENCE</scope>
</reference>
<evidence type="ECO:0000313" key="3">
    <source>
        <dbReference type="Proteomes" id="UP000678499"/>
    </source>
</evidence>
<evidence type="ECO:0000313" key="2">
    <source>
        <dbReference type="EMBL" id="CAD7279121.1"/>
    </source>
</evidence>